<reference evidence="1" key="2">
    <citation type="journal article" date="2015" name="Fish Shellfish Immunol.">
        <title>Early steps in the European eel (Anguilla anguilla)-Vibrio vulnificus interaction in the gills: Role of the RtxA13 toxin.</title>
        <authorList>
            <person name="Callol A."/>
            <person name="Pajuelo D."/>
            <person name="Ebbesson L."/>
            <person name="Teles M."/>
            <person name="MacKenzie S."/>
            <person name="Amaro C."/>
        </authorList>
    </citation>
    <scope>NUCLEOTIDE SEQUENCE</scope>
</reference>
<sequence>MWFYIRKLQELTSFCIKIKMQITVQPCYV</sequence>
<dbReference type="AlphaFoldDB" id="A0A0E9V697"/>
<accession>A0A0E9V697</accession>
<reference evidence="1" key="1">
    <citation type="submission" date="2014-11" db="EMBL/GenBank/DDBJ databases">
        <authorList>
            <person name="Amaro Gonzalez C."/>
        </authorList>
    </citation>
    <scope>NUCLEOTIDE SEQUENCE</scope>
</reference>
<name>A0A0E9V697_ANGAN</name>
<organism evidence="1">
    <name type="scientific">Anguilla anguilla</name>
    <name type="common">European freshwater eel</name>
    <name type="synonym">Muraena anguilla</name>
    <dbReference type="NCBI Taxonomy" id="7936"/>
    <lineage>
        <taxon>Eukaryota</taxon>
        <taxon>Metazoa</taxon>
        <taxon>Chordata</taxon>
        <taxon>Craniata</taxon>
        <taxon>Vertebrata</taxon>
        <taxon>Euteleostomi</taxon>
        <taxon>Actinopterygii</taxon>
        <taxon>Neopterygii</taxon>
        <taxon>Teleostei</taxon>
        <taxon>Anguilliformes</taxon>
        <taxon>Anguillidae</taxon>
        <taxon>Anguilla</taxon>
    </lineage>
</organism>
<dbReference type="EMBL" id="GBXM01035010">
    <property type="protein sequence ID" value="JAH73567.1"/>
    <property type="molecule type" value="Transcribed_RNA"/>
</dbReference>
<protein>
    <submittedName>
        <fullName evidence="1">Uncharacterized protein</fullName>
    </submittedName>
</protein>
<proteinExistence type="predicted"/>
<evidence type="ECO:0000313" key="1">
    <source>
        <dbReference type="EMBL" id="JAH73567.1"/>
    </source>
</evidence>